<evidence type="ECO:0000313" key="8">
    <source>
        <dbReference type="Proteomes" id="UP000033632"/>
    </source>
</evidence>
<evidence type="ECO:0000256" key="3">
    <source>
        <dbReference type="ARBA" id="ARBA00022692"/>
    </source>
</evidence>
<feature type="transmembrane region" description="Helical" evidence="6">
    <location>
        <begin position="52"/>
        <end position="70"/>
    </location>
</feature>
<dbReference type="InterPro" id="IPR001851">
    <property type="entry name" value="ABC_transp_permease"/>
</dbReference>
<feature type="transmembrane region" description="Helical" evidence="6">
    <location>
        <begin position="77"/>
        <end position="97"/>
    </location>
</feature>
<evidence type="ECO:0000256" key="1">
    <source>
        <dbReference type="ARBA" id="ARBA00004651"/>
    </source>
</evidence>
<evidence type="ECO:0000256" key="5">
    <source>
        <dbReference type="ARBA" id="ARBA00023136"/>
    </source>
</evidence>
<dbReference type="Pfam" id="PF02653">
    <property type="entry name" value="BPD_transp_2"/>
    <property type="match status" value="1"/>
</dbReference>
<evidence type="ECO:0000256" key="6">
    <source>
        <dbReference type="SAM" id="Phobius"/>
    </source>
</evidence>
<evidence type="ECO:0000313" key="7">
    <source>
        <dbReference type="EMBL" id="KKB11445.1"/>
    </source>
</evidence>
<dbReference type="PANTHER" id="PTHR32196:SF72">
    <property type="entry name" value="RIBOSE IMPORT PERMEASE PROTEIN RBSC"/>
    <property type="match status" value="1"/>
</dbReference>
<feature type="transmembrane region" description="Helical" evidence="6">
    <location>
        <begin position="103"/>
        <end position="125"/>
    </location>
</feature>
<comment type="subcellular location">
    <subcellularLocation>
        <location evidence="1">Cell membrane</location>
        <topology evidence="1">Multi-pass membrane protein</topology>
    </subcellularLocation>
</comment>
<reference evidence="7 8" key="1">
    <citation type="submission" date="2015-03" db="EMBL/GenBank/DDBJ databases">
        <authorList>
            <person name="Hassan Y.I."/>
            <person name="Lepp D."/>
            <person name="Li X.-Z."/>
            <person name="Zhou T."/>
        </authorList>
    </citation>
    <scope>NUCLEOTIDE SEQUENCE [LARGE SCALE GENOMIC DNA]</scope>
    <source>
        <strain evidence="7 8">BD-c194</strain>
    </source>
</reference>
<dbReference type="PANTHER" id="PTHR32196">
    <property type="entry name" value="ABC TRANSPORTER PERMEASE PROTEIN YPHD-RELATED-RELATED"/>
    <property type="match status" value="1"/>
</dbReference>
<keyword evidence="8" id="KW-1185">Reference proteome</keyword>
<dbReference type="CDD" id="cd06579">
    <property type="entry name" value="TM_PBP1_transp_AraH_like"/>
    <property type="match status" value="1"/>
</dbReference>
<dbReference type="GO" id="GO:0022857">
    <property type="term" value="F:transmembrane transporter activity"/>
    <property type="evidence" value="ECO:0007669"/>
    <property type="project" value="InterPro"/>
</dbReference>
<dbReference type="RefSeq" id="WP_046109025.1">
    <property type="nucleotide sequence ID" value="NZ_JZEX01000117.1"/>
</dbReference>
<feature type="transmembrane region" description="Helical" evidence="6">
    <location>
        <begin position="308"/>
        <end position="327"/>
    </location>
</feature>
<evidence type="ECO:0000256" key="2">
    <source>
        <dbReference type="ARBA" id="ARBA00022475"/>
    </source>
</evidence>
<protein>
    <submittedName>
        <fullName evidence="7">ABC transporter permease</fullName>
    </submittedName>
</protein>
<dbReference type="PATRIC" id="fig|443610.3.peg.805"/>
<dbReference type="Proteomes" id="UP000033632">
    <property type="component" value="Unassembled WGS sequence"/>
</dbReference>
<dbReference type="AlphaFoldDB" id="A0A0F5FS80"/>
<feature type="transmembrane region" description="Helical" evidence="6">
    <location>
        <begin position="231"/>
        <end position="249"/>
    </location>
</feature>
<feature type="transmembrane region" description="Helical" evidence="6">
    <location>
        <begin position="261"/>
        <end position="278"/>
    </location>
</feature>
<sequence length="341" mass="35858">MSVSAPEAAASPSKGFRLDLKTAGPLLALILLVALGYALNPLFLAEGNVTNILTRSAFIGIIAVGATFVITAGGIDLSVGSMAAFIAGVMIIVMNWAVESMGVSIWTVLMGIGCSLILGIGAGFINGFLTTKAKIEAFIVTLGTMGIYRSLVTYFADGGTLSLASGAREIYRPVYYDSFLRIPYPVWVFIVVAIIGWVLMNRTAFGRYCMAIGSNEHVARYSAIKVDRVKTWTYILQGLCVSLATIIYVPRLGSASAATGVLWELEAIAAVIIGGTMLKGGFGRVGGTVIGALILTAIGNILNLTEIISNYLNGAVQGVIIVAAVYLQRGSLSARRKKAAE</sequence>
<dbReference type="STRING" id="443610.VE25_12820"/>
<name>A0A0F5FS80_9HYPH</name>
<organism evidence="7 8">
    <name type="scientific">Devosia geojensis</name>
    <dbReference type="NCBI Taxonomy" id="443610"/>
    <lineage>
        <taxon>Bacteria</taxon>
        <taxon>Pseudomonadati</taxon>
        <taxon>Pseudomonadota</taxon>
        <taxon>Alphaproteobacteria</taxon>
        <taxon>Hyphomicrobiales</taxon>
        <taxon>Devosiaceae</taxon>
        <taxon>Devosia</taxon>
    </lineage>
</organism>
<dbReference type="GO" id="GO:0005886">
    <property type="term" value="C:plasma membrane"/>
    <property type="evidence" value="ECO:0007669"/>
    <property type="project" value="UniProtKB-SubCell"/>
</dbReference>
<keyword evidence="3 6" id="KW-0812">Transmembrane</keyword>
<evidence type="ECO:0000256" key="4">
    <source>
        <dbReference type="ARBA" id="ARBA00022989"/>
    </source>
</evidence>
<keyword evidence="5 6" id="KW-0472">Membrane</keyword>
<feature type="transmembrane region" description="Helical" evidence="6">
    <location>
        <begin position="285"/>
        <end position="302"/>
    </location>
</feature>
<dbReference type="EMBL" id="JZEX01000117">
    <property type="protein sequence ID" value="KKB11445.1"/>
    <property type="molecule type" value="Genomic_DNA"/>
</dbReference>
<comment type="caution">
    <text evidence="7">The sequence shown here is derived from an EMBL/GenBank/DDBJ whole genome shotgun (WGS) entry which is preliminary data.</text>
</comment>
<keyword evidence="2" id="KW-1003">Cell membrane</keyword>
<feature type="transmembrane region" description="Helical" evidence="6">
    <location>
        <begin position="23"/>
        <end position="40"/>
    </location>
</feature>
<feature type="transmembrane region" description="Helical" evidence="6">
    <location>
        <begin position="182"/>
        <end position="200"/>
    </location>
</feature>
<proteinExistence type="predicted"/>
<accession>A0A0F5FS80</accession>
<dbReference type="OrthoDB" id="7284468at2"/>
<gene>
    <name evidence="7" type="ORF">VE25_12820</name>
</gene>
<keyword evidence="4 6" id="KW-1133">Transmembrane helix</keyword>